<name>A0A7W6FWM3_9SPHN</name>
<accession>A0A7W6FWM3</accession>
<comment type="caution">
    <text evidence="2">The sequence shown here is derived from an EMBL/GenBank/DDBJ whole genome shotgun (WGS) entry which is preliminary data.</text>
</comment>
<evidence type="ECO:0000313" key="2">
    <source>
        <dbReference type="EMBL" id="MBB3938373.1"/>
    </source>
</evidence>
<evidence type="ECO:0000256" key="1">
    <source>
        <dbReference type="SAM" id="MobiDB-lite"/>
    </source>
</evidence>
<feature type="compositionally biased region" description="Basic and acidic residues" evidence="1">
    <location>
        <begin position="16"/>
        <end position="29"/>
    </location>
</feature>
<reference evidence="2 3" key="1">
    <citation type="submission" date="2020-08" db="EMBL/GenBank/DDBJ databases">
        <title>Genomic Encyclopedia of Type Strains, Phase IV (KMG-IV): sequencing the most valuable type-strain genomes for metagenomic binning, comparative biology and taxonomic classification.</title>
        <authorList>
            <person name="Goeker M."/>
        </authorList>
    </citation>
    <scope>NUCLEOTIDE SEQUENCE [LARGE SCALE GENOMIC DNA]</scope>
    <source>
        <strain evidence="2 3">DSM 27568</strain>
    </source>
</reference>
<dbReference type="EMBL" id="JACIDY010000001">
    <property type="protein sequence ID" value="MBB3938373.1"/>
    <property type="molecule type" value="Genomic_DNA"/>
</dbReference>
<dbReference type="AlphaFoldDB" id="A0A7W6FWM3"/>
<feature type="region of interest" description="Disordered" evidence="1">
    <location>
        <begin position="1"/>
        <end position="29"/>
    </location>
</feature>
<protein>
    <submittedName>
        <fullName evidence="2">Uncharacterized protein</fullName>
    </submittedName>
</protein>
<keyword evidence="3" id="KW-1185">Reference proteome</keyword>
<proteinExistence type="predicted"/>
<gene>
    <name evidence="2" type="ORF">GGR39_000002</name>
</gene>
<sequence>MAGEPETLWNSAGELFTERPRDNRFDPRELRPGSRNYVVREQDSTRALDVMSWDVLGGQGK</sequence>
<organism evidence="2 3">
    <name type="scientific">Novosphingobium fluoreni</name>
    <dbReference type="NCBI Taxonomy" id="1391222"/>
    <lineage>
        <taxon>Bacteria</taxon>
        <taxon>Pseudomonadati</taxon>
        <taxon>Pseudomonadota</taxon>
        <taxon>Alphaproteobacteria</taxon>
        <taxon>Sphingomonadales</taxon>
        <taxon>Sphingomonadaceae</taxon>
        <taxon>Novosphingobium</taxon>
    </lineage>
</organism>
<evidence type="ECO:0000313" key="3">
    <source>
        <dbReference type="Proteomes" id="UP000561459"/>
    </source>
</evidence>
<dbReference type="Proteomes" id="UP000561459">
    <property type="component" value="Unassembled WGS sequence"/>
</dbReference>